<reference evidence="3 4" key="2">
    <citation type="submission" date="2018-11" db="EMBL/GenBank/DDBJ databases">
        <authorList>
            <consortium name="Pathogen Informatics"/>
        </authorList>
    </citation>
    <scope>NUCLEOTIDE SEQUENCE [LARGE SCALE GENOMIC DNA]</scope>
</reference>
<feature type="region of interest" description="Disordered" evidence="1">
    <location>
        <begin position="329"/>
        <end position="373"/>
    </location>
</feature>
<feature type="compositionally biased region" description="Polar residues" evidence="1">
    <location>
        <begin position="349"/>
        <end position="364"/>
    </location>
</feature>
<feature type="region of interest" description="Disordered" evidence="1">
    <location>
        <begin position="79"/>
        <end position="99"/>
    </location>
</feature>
<dbReference type="PANTHER" id="PTHR13886:SF4">
    <property type="entry name" value="JNK-INTERACTING PROTEIN 3"/>
    <property type="match status" value="1"/>
</dbReference>
<dbReference type="GO" id="GO:0008432">
    <property type="term" value="F:JUN kinase binding"/>
    <property type="evidence" value="ECO:0007669"/>
    <property type="project" value="TreeGrafter"/>
</dbReference>
<dbReference type="Proteomes" id="UP000270296">
    <property type="component" value="Unassembled WGS sequence"/>
</dbReference>
<dbReference type="GO" id="GO:0005078">
    <property type="term" value="F:MAP-kinase scaffold activity"/>
    <property type="evidence" value="ECO:0007669"/>
    <property type="project" value="InterPro"/>
</dbReference>
<dbReference type="EMBL" id="UZAM01013328">
    <property type="protein sequence ID" value="VDP27096.1"/>
    <property type="molecule type" value="Genomic_DNA"/>
</dbReference>
<evidence type="ECO:0000313" key="4">
    <source>
        <dbReference type="Proteomes" id="UP000270296"/>
    </source>
</evidence>
<dbReference type="AlphaFoldDB" id="A0A183J206"/>
<dbReference type="WBParaSite" id="SBAD_0001025501-mRNA-1">
    <property type="protein sequence ID" value="SBAD_0001025501-mRNA-1"/>
    <property type="gene ID" value="SBAD_0001025501"/>
</dbReference>
<evidence type="ECO:0000259" key="2">
    <source>
        <dbReference type="PROSITE" id="PS51777"/>
    </source>
</evidence>
<feature type="domain" description="RH2" evidence="2">
    <location>
        <begin position="4"/>
        <end position="74"/>
    </location>
</feature>
<evidence type="ECO:0000313" key="5">
    <source>
        <dbReference type="WBParaSite" id="SBAD_0001025501-mRNA-1"/>
    </source>
</evidence>
<accession>A0A183J206</accession>
<sequence length="711" mass="79652">MAQRKRFTRIEMARVLMERNQYKEKLFELQEAVRWTEMIRASRNDPFAKRKRSPILEFFSGLFHSATPNNAHSIQMHVRKNHHSRENAPGSDPVVRKHENRAKPLDFLDSEYASNEKRSAERKEQYKHVKAHVQKDEAGRYQAYGWSVSSLYAKNSAVPVPLFCQPLLEDENNLKARTFVVCFLHRSDVFLFRLGAPHRFALILLYRSHTLYKLRTYRCTLNQGQEENMQCVNLSLVWICSSMYGKSLVSIIKASRPDAVIDSFTVCNSHLLCAASIPGMSDPSCLNDDNVESIKVSEPGSEPNEKEEFAALGRITWLQLGSLEFSETESSSDSSAQAMDSTSMLGLSPQGNAGVSMSTQQPDTEGSGEVTVDKGDGAAAERRMSIVKRLPTIWMGSQSGQYNCNRVFVALADATAAVFSRSETGDWRFDGAHVVVFGWPQYSVRCLCAVGDNMWCAYRNKIHVLDCTTLSIIKTFDAYSRKESQVRQLICVGRGVWCSIRLDSTLRLFHSDSYMPLQDIDIEPYVSKVLGTNKFGFSFVRVTALMESCKRLWIGTGNGVIISIPLENDDSLCTNSKSLVDLDSQCKVPGIVRRVNSEHLVEGGGEGENVHDLPYCSLLKAQFSFHGHKDAVKFFVATTDYVCLSSPSAQSMDGSQINAEGDKHKSVIVISGGDGYIDFRMGDDDECYSKTAAASKRELPYLIVWEVKSLQ</sequence>
<gene>
    <name evidence="3" type="ORF">SBAD_LOCUS9904</name>
</gene>
<dbReference type="OrthoDB" id="10256043at2759"/>
<keyword evidence="4" id="KW-1185">Reference proteome</keyword>
<dbReference type="InterPro" id="IPR034744">
    <property type="entry name" value="RH2"/>
</dbReference>
<dbReference type="PANTHER" id="PTHR13886">
    <property type="entry name" value="JNK/SAPK-ASSOCIATED PROTEIN"/>
    <property type="match status" value="1"/>
</dbReference>
<proteinExistence type="predicted"/>
<dbReference type="InterPro" id="IPR039911">
    <property type="entry name" value="JIP3/JIP4"/>
</dbReference>
<dbReference type="GO" id="GO:0019894">
    <property type="term" value="F:kinesin binding"/>
    <property type="evidence" value="ECO:0007669"/>
    <property type="project" value="TreeGrafter"/>
</dbReference>
<dbReference type="GO" id="GO:0005737">
    <property type="term" value="C:cytoplasm"/>
    <property type="evidence" value="ECO:0007669"/>
    <property type="project" value="TreeGrafter"/>
</dbReference>
<dbReference type="SUPFAM" id="SSF50978">
    <property type="entry name" value="WD40 repeat-like"/>
    <property type="match status" value="1"/>
</dbReference>
<dbReference type="InterPro" id="IPR036322">
    <property type="entry name" value="WD40_repeat_dom_sf"/>
</dbReference>
<dbReference type="PROSITE" id="PS51777">
    <property type="entry name" value="RH2"/>
    <property type="match status" value="1"/>
</dbReference>
<reference evidence="5" key="1">
    <citation type="submission" date="2016-06" db="UniProtKB">
        <authorList>
            <consortium name="WormBaseParasite"/>
        </authorList>
    </citation>
    <scope>IDENTIFICATION</scope>
</reference>
<dbReference type="GO" id="GO:0030159">
    <property type="term" value="F:signaling receptor complex adaptor activity"/>
    <property type="evidence" value="ECO:0007669"/>
    <property type="project" value="TreeGrafter"/>
</dbReference>
<evidence type="ECO:0000256" key="1">
    <source>
        <dbReference type="SAM" id="MobiDB-lite"/>
    </source>
</evidence>
<name>A0A183J206_9BILA</name>
<protein>
    <submittedName>
        <fullName evidence="5">RH2 domain-containing protein</fullName>
    </submittedName>
</protein>
<feature type="compositionally biased region" description="Low complexity" evidence="1">
    <location>
        <begin position="329"/>
        <end position="344"/>
    </location>
</feature>
<dbReference type="GO" id="GO:0016192">
    <property type="term" value="P:vesicle-mediated transport"/>
    <property type="evidence" value="ECO:0007669"/>
    <property type="project" value="TreeGrafter"/>
</dbReference>
<organism evidence="5">
    <name type="scientific">Soboliphyme baturini</name>
    <dbReference type="NCBI Taxonomy" id="241478"/>
    <lineage>
        <taxon>Eukaryota</taxon>
        <taxon>Metazoa</taxon>
        <taxon>Ecdysozoa</taxon>
        <taxon>Nematoda</taxon>
        <taxon>Enoplea</taxon>
        <taxon>Dorylaimia</taxon>
        <taxon>Dioctophymatida</taxon>
        <taxon>Dioctophymatoidea</taxon>
        <taxon>Soboliphymatidae</taxon>
        <taxon>Soboliphyme</taxon>
    </lineage>
</organism>
<evidence type="ECO:0000313" key="3">
    <source>
        <dbReference type="EMBL" id="VDP27096.1"/>
    </source>
</evidence>
<dbReference type="Pfam" id="PF19056">
    <property type="entry name" value="WD40_2"/>
    <property type="match status" value="1"/>
</dbReference>